<evidence type="ECO:0000256" key="5">
    <source>
        <dbReference type="ARBA" id="ARBA00022679"/>
    </source>
</evidence>
<dbReference type="Proteomes" id="UP000010797">
    <property type="component" value="Chromosome"/>
</dbReference>
<feature type="chain" id="PRO_5039132106" description="Thiamine pyrimidine synthase" evidence="12">
    <location>
        <begin position="25"/>
        <end position="352"/>
    </location>
</feature>
<dbReference type="KEGG" id="ddl:Desdi_3039"/>
<dbReference type="GO" id="GO:0016740">
    <property type="term" value="F:transferase activity"/>
    <property type="evidence" value="ECO:0007669"/>
    <property type="project" value="UniProtKB-KW"/>
</dbReference>
<dbReference type="Gene3D" id="3.40.190.10">
    <property type="entry name" value="Periplasmic binding protein-like II"/>
    <property type="match status" value="2"/>
</dbReference>
<evidence type="ECO:0000256" key="4">
    <source>
        <dbReference type="ARBA" id="ARBA00011738"/>
    </source>
</evidence>
<dbReference type="SUPFAM" id="SSF53850">
    <property type="entry name" value="Periplasmic binding protein-like II"/>
    <property type="match status" value="1"/>
</dbReference>
<dbReference type="eggNOG" id="COG0715">
    <property type="taxonomic scope" value="Bacteria"/>
</dbReference>
<keyword evidence="8" id="KW-0784">Thiamine biosynthesis</keyword>
<dbReference type="STRING" id="871963.Desdi_3039"/>
<dbReference type="InterPro" id="IPR015168">
    <property type="entry name" value="SsuA/THI5"/>
</dbReference>
<comment type="function">
    <text evidence="1">Responsible for the formation of the pyrimidine heterocycle in the thiamine biosynthesis pathway. Catalyzes the formation of hydroxymethylpyrimidine phosphate (HMP-P) from histidine and pyridoxal phosphate (PLP). The protein uses PLP and the active site histidine to form HMP-P, generating an inactive enzyme. The enzyme can only undergo a single turnover, which suggests it is a suicide enzyme.</text>
</comment>
<comment type="subunit">
    <text evidence="4">Homodimer.</text>
</comment>
<evidence type="ECO:0000256" key="7">
    <source>
        <dbReference type="ARBA" id="ARBA00022898"/>
    </source>
</evidence>
<evidence type="ECO:0000313" key="15">
    <source>
        <dbReference type="Proteomes" id="UP000010797"/>
    </source>
</evidence>
<feature type="domain" description="SsuA/THI5-like" evidence="13">
    <location>
        <begin position="56"/>
        <end position="266"/>
    </location>
</feature>
<gene>
    <name evidence="14" type="ordered locus">Desdi_3039</name>
</gene>
<dbReference type="Pfam" id="PF09084">
    <property type="entry name" value="NMT1"/>
    <property type="match status" value="1"/>
</dbReference>
<accession>L0F9D8</accession>
<keyword evidence="5" id="KW-0808">Transferase</keyword>
<keyword evidence="6" id="KW-0479">Metal-binding</keyword>
<proteinExistence type="inferred from homology"/>
<sequence>MLKKCPKLLSFALLLLSLTFGTIGCNTQGASNPDDSSTPAHLDKVTFNLQWLPEDAAYWVALEKGFWKEQNLDVNIIRGYGSGDTVTKIATRQAEFGIADVGTVILAQAKENAPLKAVASFKDSYQGIVMYHDGLGIKSPKDLEGKSIIGAANASNTLFFPAFAKATGIDQNTIEWKYIDPALHYGAFAQKQADAFTTMVKYIPRVEKLIGKSISFFSYRDDGKLDRYGETIIVHESILKENPELVRRFVAGFLKGLQYSIENPSEVGEIIKKYVPESDPDITVKMWESELNFKAIVGEEAYANGLGSMSNDRMTQTIKIVLDAYGINKELSPESVYTTEFLPKEPLFPPKE</sequence>
<comment type="catalytic activity">
    <reaction evidence="11">
        <text>N(6)-(pyridoxal phosphate)-L-lysyl-[4-amino-5-hydroxymethyl-2-methylpyrimidine phosphate synthase] + L-histidyl-[4-amino-5-hydroxymethyl-2-methylpyrimidine phosphate synthase] + 2 Fe(3+) + 4 H2O = L-lysyl-[4-amino-5-hydroxymethyl-2-methylpyrimidine phosphate synthase] + (2S)-2-amino-5-hydroxy-4-oxopentanoyl-[4-amino-5-hydroxymethyl-2-methylpyrimidine phosphate synthase] + 4-amino-2-methyl-5-(phosphooxymethyl)pyrimidine + 3-oxopropanoate + 2 Fe(2+) + 2 H(+)</text>
        <dbReference type="Rhea" id="RHEA:65756"/>
        <dbReference type="Rhea" id="RHEA-COMP:16892"/>
        <dbReference type="Rhea" id="RHEA-COMP:16893"/>
        <dbReference type="Rhea" id="RHEA-COMP:16894"/>
        <dbReference type="Rhea" id="RHEA-COMP:16895"/>
        <dbReference type="ChEBI" id="CHEBI:15377"/>
        <dbReference type="ChEBI" id="CHEBI:15378"/>
        <dbReference type="ChEBI" id="CHEBI:29033"/>
        <dbReference type="ChEBI" id="CHEBI:29034"/>
        <dbReference type="ChEBI" id="CHEBI:29969"/>
        <dbReference type="ChEBI" id="CHEBI:29979"/>
        <dbReference type="ChEBI" id="CHEBI:33190"/>
        <dbReference type="ChEBI" id="CHEBI:58354"/>
        <dbReference type="ChEBI" id="CHEBI:143915"/>
        <dbReference type="ChEBI" id="CHEBI:157692"/>
    </reaction>
    <physiologicalReaction direction="left-to-right" evidence="11">
        <dbReference type="Rhea" id="RHEA:65757"/>
    </physiologicalReaction>
</comment>
<evidence type="ECO:0000313" key="14">
    <source>
        <dbReference type="EMBL" id="AGA70444.1"/>
    </source>
</evidence>
<dbReference type="RefSeq" id="WP_015263405.1">
    <property type="nucleotide sequence ID" value="NC_019903.1"/>
</dbReference>
<feature type="signal peptide" evidence="12">
    <location>
        <begin position="1"/>
        <end position="24"/>
    </location>
</feature>
<evidence type="ECO:0000256" key="1">
    <source>
        <dbReference type="ARBA" id="ARBA00003469"/>
    </source>
</evidence>
<reference evidence="15" key="1">
    <citation type="submission" date="2012-02" db="EMBL/GenBank/DDBJ databases">
        <title>Complete sequence of Desulfitobacterium dichloroeliminans LMG P-21439.</title>
        <authorList>
            <person name="Lucas S."/>
            <person name="Han J."/>
            <person name="Lapidus A."/>
            <person name="Cheng J.-F."/>
            <person name="Goodwin L."/>
            <person name="Pitluck S."/>
            <person name="Peters L."/>
            <person name="Ovchinnikova G."/>
            <person name="Teshima H."/>
            <person name="Detter J.C."/>
            <person name="Han C."/>
            <person name="Tapia R."/>
            <person name="Land M."/>
            <person name="Hauser L."/>
            <person name="Kyrpides N."/>
            <person name="Ivanova N."/>
            <person name="Pagani I."/>
            <person name="Kruse T."/>
            <person name="de Vos W.M."/>
            <person name="Boon N."/>
            <person name="Smidt H."/>
            <person name="Woyke T."/>
        </authorList>
    </citation>
    <scope>NUCLEOTIDE SEQUENCE [LARGE SCALE GENOMIC DNA]</scope>
    <source>
        <strain evidence="15">LMG P-21439 / DCA1</strain>
    </source>
</reference>
<keyword evidence="7" id="KW-0663">Pyridoxal phosphate</keyword>
<dbReference type="GO" id="GO:0009228">
    <property type="term" value="P:thiamine biosynthetic process"/>
    <property type="evidence" value="ECO:0007669"/>
    <property type="project" value="UniProtKB-KW"/>
</dbReference>
<dbReference type="PROSITE" id="PS51257">
    <property type="entry name" value="PROKAR_LIPOPROTEIN"/>
    <property type="match status" value="1"/>
</dbReference>
<keyword evidence="12" id="KW-0732">Signal</keyword>
<dbReference type="PANTHER" id="PTHR31528:SF1">
    <property type="entry name" value="4-AMINO-5-HYDROXYMETHYL-2-METHYLPYRIMIDINE PHOSPHATE SYNTHASE THI11-RELATED"/>
    <property type="match status" value="1"/>
</dbReference>
<dbReference type="HOGENOM" id="CLU_028871_1_1_9"/>
<dbReference type="PANTHER" id="PTHR31528">
    <property type="entry name" value="4-AMINO-5-HYDROXYMETHYL-2-METHYLPYRIMIDINE PHOSPHATE SYNTHASE THI11-RELATED"/>
    <property type="match status" value="1"/>
</dbReference>
<dbReference type="AlphaFoldDB" id="L0F9D8"/>
<evidence type="ECO:0000256" key="11">
    <source>
        <dbReference type="ARBA" id="ARBA00048179"/>
    </source>
</evidence>
<comment type="pathway">
    <text evidence="2">Cofactor biosynthesis; thiamine diphosphate biosynthesis.</text>
</comment>
<evidence type="ECO:0000256" key="3">
    <source>
        <dbReference type="ARBA" id="ARBA00009406"/>
    </source>
</evidence>
<evidence type="ECO:0000256" key="10">
    <source>
        <dbReference type="ARBA" id="ARBA00033171"/>
    </source>
</evidence>
<keyword evidence="15" id="KW-1185">Reference proteome</keyword>
<dbReference type="EMBL" id="CP003344">
    <property type="protein sequence ID" value="AGA70444.1"/>
    <property type="molecule type" value="Genomic_DNA"/>
</dbReference>
<keyword evidence="9" id="KW-0408">Iron</keyword>
<dbReference type="InterPro" id="IPR027939">
    <property type="entry name" value="NMT1/THI5"/>
</dbReference>
<evidence type="ECO:0000256" key="12">
    <source>
        <dbReference type="SAM" id="SignalP"/>
    </source>
</evidence>
<dbReference type="OrthoDB" id="9815602at2"/>
<evidence type="ECO:0000256" key="6">
    <source>
        <dbReference type="ARBA" id="ARBA00022723"/>
    </source>
</evidence>
<name>L0F9D8_DESDL</name>
<protein>
    <recommendedName>
        <fullName evidence="10">Thiamine pyrimidine synthase</fullName>
    </recommendedName>
</protein>
<evidence type="ECO:0000256" key="9">
    <source>
        <dbReference type="ARBA" id="ARBA00023004"/>
    </source>
</evidence>
<organism evidence="14 15">
    <name type="scientific">Desulfitobacterium dichloroeliminans (strain LMG P-21439 / DCA1)</name>
    <dbReference type="NCBI Taxonomy" id="871963"/>
    <lineage>
        <taxon>Bacteria</taxon>
        <taxon>Bacillati</taxon>
        <taxon>Bacillota</taxon>
        <taxon>Clostridia</taxon>
        <taxon>Eubacteriales</taxon>
        <taxon>Desulfitobacteriaceae</taxon>
        <taxon>Desulfitobacterium</taxon>
    </lineage>
</organism>
<comment type="similarity">
    <text evidence="3">Belongs to the NMT1/THI5 family.</text>
</comment>
<evidence type="ECO:0000256" key="8">
    <source>
        <dbReference type="ARBA" id="ARBA00022977"/>
    </source>
</evidence>
<evidence type="ECO:0000259" key="13">
    <source>
        <dbReference type="Pfam" id="PF09084"/>
    </source>
</evidence>
<dbReference type="GO" id="GO:0046872">
    <property type="term" value="F:metal ion binding"/>
    <property type="evidence" value="ECO:0007669"/>
    <property type="project" value="UniProtKB-KW"/>
</dbReference>
<evidence type="ECO:0000256" key="2">
    <source>
        <dbReference type="ARBA" id="ARBA00004948"/>
    </source>
</evidence>